<gene>
    <name evidence="2" type="ORF">METHB2_700006</name>
</gene>
<accession>A0A8S0WS64</accession>
<reference evidence="2 3" key="1">
    <citation type="submission" date="2020-02" db="EMBL/GenBank/DDBJ databases">
        <authorList>
            <person name="Hogendoorn C."/>
        </authorList>
    </citation>
    <scope>NUCLEOTIDE SEQUENCE [LARGE SCALE GENOMIC DNA]</scope>
    <source>
        <strain evidence="2">METHB21</strain>
    </source>
</reference>
<organism evidence="2 3">
    <name type="scientific">Candidatus Methylobacter favarea</name>
    <dbReference type="NCBI Taxonomy" id="2707345"/>
    <lineage>
        <taxon>Bacteria</taxon>
        <taxon>Pseudomonadati</taxon>
        <taxon>Pseudomonadota</taxon>
        <taxon>Gammaproteobacteria</taxon>
        <taxon>Methylococcales</taxon>
        <taxon>Methylococcaceae</taxon>
        <taxon>Methylobacter</taxon>
    </lineage>
</organism>
<dbReference type="EMBL" id="CADCXN010000103">
    <property type="protein sequence ID" value="CAA9892511.1"/>
    <property type="molecule type" value="Genomic_DNA"/>
</dbReference>
<proteinExistence type="predicted"/>
<name>A0A8S0WS64_9GAMM</name>
<comment type="caution">
    <text evidence="2">The sequence shown here is derived from an EMBL/GenBank/DDBJ whole genome shotgun (WGS) entry which is preliminary data.</text>
</comment>
<dbReference type="AntiFam" id="ANF00010">
    <property type="entry name" value="tRNA translation"/>
</dbReference>
<dbReference type="AlphaFoldDB" id="A0A8S0WS64"/>
<keyword evidence="3" id="KW-1185">Reference proteome</keyword>
<protein>
    <submittedName>
        <fullName evidence="2">Uncharacterized protein</fullName>
    </submittedName>
</protein>
<dbReference type="Proteomes" id="UP000494216">
    <property type="component" value="Unassembled WGS sequence"/>
</dbReference>
<evidence type="ECO:0000256" key="1">
    <source>
        <dbReference type="SAM" id="MobiDB-lite"/>
    </source>
</evidence>
<feature type="region of interest" description="Disordered" evidence="1">
    <location>
        <begin position="17"/>
        <end position="37"/>
    </location>
</feature>
<evidence type="ECO:0000313" key="3">
    <source>
        <dbReference type="Proteomes" id="UP000494216"/>
    </source>
</evidence>
<evidence type="ECO:0000313" key="2">
    <source>
        <dbReference type="EMBL" id="CAA9892511.1"/>
    </source>
</evidence>
<sequence>MRVLNLGAIAQLGERNTGSVEVGGSIPPGSTKKAKAD</sequence>